<dbReference type="Proteomes" id="UP000000450">
    <property type="component" value="Chromosome"/>
</dbReference>
<name>A0A9J9Q7H6_ACIET</name>
<evidence type="ECO:0000313" key="2">
    <source>
        <dbReference type="EMBL" id="ACM31979.1"/>
    </source>
</evidence>
<feature type="domain" description="DUF2760" evidence="1">
    <location>
        <begin position="89"/>
        <end position="211"/>
    </location>
</feature>
<sequence>MNTPAHPSFLSRMAIAIGSFFAILGNGRLAADIQRLRAGEALAADVAPPAPQAVRVEVPVETIVEKIVEVRVEVPVEKVVEKRVDVATDTAALQLLGLLQREARLVDFLQEDVAPYSDAEIGAAARVVHEGCRKVLREHFTIEAVRPEGEGSHVTLPVGFDATAVRLTGNVLGQAPFTGQLTHRGWKATAVRLPQLTDPRAAAVLAQAEVEL</sequence>
<keyword evidence="3" id="KW-1185">Reference proteome</keyword>
<dbReference type="InterPro" id="IPR021212">
    <property type="entry name" value="DUF2760"/>
</dbReference>
<dbReference type="AlphaFoldDB" id="A0A9J9Q7H6"/>
<dbReference type="RefSeq" id="WP_012655531.1">
    <property type="nucleotide sequence ID" value="NC_011992.1"/>
</dbReference>
<accession>A0A9J9Q7H6</accession>
<dbReference type="Pfam" id="PF10816">
    <property type="entry name" value="DUF2760"/>
    <property type="match status" value="1"/>
</dbReference>
<protein>
    <recommendedName>
        <fullName evidence="1">DUF2760 domain-containing protein</fullName>
    </recommendedName>
</protein>
<reference evidence="2 3" key="1">
    <citation type="journal article" date="2010" name="J. Bacteriol.">
        <title>Completed genome sequence of the anaerobic iron-oxidizing bacterium Acidovorax ebreus strain TPSY.</title>
        <authorList>
            <person name="Byrne-Bailey K.G."/>
            <person name="Weber K.A."/>
            <person name="Chair A.H."/>
            <person name="Bose S."/>
            <person name="Knox T."/>
            <person name="Spanbauer T.L."/>
            <person name="Chertkov O."/>
            <person name="Coates J.D."/>
        </authorList>
    </citation>
    <scope>NUCLEOTIDE SEQUENCE [LARGE SCALE GENOMIC DNA]</scope>
    <source>
        <strain evidence="2 3">TPSY</strain>
    </source>
</reference>
<dbReference type="KEGG" id="dia:Dtpsy_0498"/>
<evidence type="ECO:0000313" key="3">
    <source>
        <dbReference type="Proteomes" id="UP000000450"/>
    </source>
</evidence>
<evidence type="ECO:0000259" key="1">
    <source>
        <dbReference type="Pfam" id="PF10816"/>
    </source>
</evidence>
<organism evidence="2 3">
    <name type="scientific">Acidovorax ebreus (strain TPSY)</name>
    <name type="common">Diaphorobacter sp. (strain TPSY)</name>
    <dbReference type="NCBI Taxonomy" id="535289"/>
    <lineage>
        <taxon>Bacteria</taxon>
        <taxon>Pseudomonadati</taxon>
        <taxon>Pseudomonadota</taxon>
        <taxon>Betaproteobacteria</taxon>
        <taxon>Burkholderiales</taxon>
        <taxon>Comamonadaceae</taxon>
        <taxon>Diaphorobacter</taxon>
    </lineage>
</organism>
<proteinExistence type="predicted"/>
<dbReference type="EMBL" id="CP001392">
    <property type="protein sequence ID" value="ACM31979.1"/>
    <property type="molecule type" value="Genomic_DNA"/>
</dbReference>
<gene>
    <name evidence="2" type="ordered locus">Dtpsy_0498</name>
</gene>